<gene>
    <name evidence="3" type="ORF">CRP01_30930</name>
</gene>
<evidence type="ECO:0000313" key="3">
    <source>
        <dbReference type="EMBL" id="PHN02611.1"/>
    </source>
</evidence>
<keyword evidence="2" id="KW-0812">Transmembrane</keyword>
<evidence type="ECO:0000256" key="1">
    <source>
        <dbReference type="SAM" id="MobiDB-lite"/>
    </source>
</evidence>
<protein>
    <submittedName>
        <fullName evidence="3">Uncharacterized protein</fullName>
    </submittedName>
</protein>
<evidence type="ECO:0000256" key="2">
    <source>
        <dbReference type="SAM" id="Phobius"/>
    </source>
</evidence>
<evidence type="ECO:0000313" key="4">
    <source>
        <dbReference type="Proteomes" id="UP000223913"/>
    </source>
</evidence>
<organism evidence="3 4">
    <name type="scientific">Flavilitoribacter nigricans (strain ATCC 23147 / DSM 23189 / NBRC 102662 / NCIMB 1420 / SS-2)</name>
    <name type="common">Lewinella nigricans</name>
    <dbReference type="NCBI Taxonomy" id="1122177"/>
    <lineage>
        <taxon>Bacteria</taxon>
        <taxon>Pseudomonadati</taxon>
        <taxon>Bacteroidota</taxon>
        <taxon>Saprospiria</taxon>
        <taxon>Saprospirales</taxon>
        <taxon>Lewinellaceae</taxon>
        <taxon>Flavilitoribacter</taxon>
    </lineage>
</organism>
<dbReference type="EMBL" id="PDUD01000038">
    <property type="protein sequence ID" value="PHN02611.1"/>
    <property type="molecule type" value="Genomic_DNA"/>
</dbReference>
<keyword evidence="4" id="KW-1185">Reference proteome</keyword>
<keyword evidence="2" id="KW-0472">Membrane</keyword>
<feature type="compositionally biased region" description="Low complexity" evidence="1">
    <location>
        <begin position="159"/>
        <end position="175"/>
    </location>
</feature>
<comment type="caution">
    <text evidence="3">The sequence shown here is derived from an EMBL/GenBank/DDBJ whole genome shotgun (WGS) entry which is preliminary data.</text>
</comment>
<reference evidence="3 4" key="1">
    <citation type="submission" date="2017-10" db="EMBL/GenBank/DDBJ databases">
        <title>The draft genome sequence of Lewinella nigricans NBRC 102662.</title>
        <authorList>
            <person name="Wang K."/>
        </authorList>
    </citation>
    <scope>NUCLEOTIDE SEQUENCE [LARGE SCALE GENOMIC DNA]</scope>
    <source>
        <strain evidence="3 4">NBRC 102662</strain>
    </source>
</reference>
<accession>A0A2D0N255</accession>
<dbReference type="Proteomes" id="UP000223913">
    <property type="component" value="Unassembled WGS sequence"/>
</dbReference>
<keyword evidence="2" id="KW-1133">Transmembrane helix</keyword>
<feature type="region of interest" description="Disordered" evidence="1">
    <location>
        <begin position="124"/>
        <end position="178"/>
    </location>
</feature>
<sequence length="303" mass="32977">MEKEQLYETIEAYLEGELTGEELAAFERELTTDQSLAREVALHRSLQNQLGDQPKMALRTTLDAIAKDFPESDLDAGDQPQSPNGTGGSTGGLPFWMWGLAFFLVIGGGVTWYLLTMEDETVSTLSTEDPPAEEDPATTDAETNTALSEAGTEEETPAEEPAASAATPATQGAAARPDAYGTNRELELLISDEPPSRRYSFTEGDLTYNPGFITFSGKLTTSRSVEEGFYLNLYSNQYPDNRLLRGKMTFSEVKENVPQAFAGPKDYIAAYTGETNLSPALYYGVITTGDSSIALWVGKVRVE</sequence>
<dbReference type="AlphaFoldDB" id="A0A2D0N255"/>
<dbReference type="RefSeq" id="WP_099153940.1">
    <property type="nucleotide sequence ID" value="NZ_PDUD01000038.1"/>
</dbReference>
<feature type="transmembrane region" description="Helical" evidence="2">
    <location>
        <begin position="95"/>
        <end position="115"/>
    </location>
</feature>
<proteinExistence type="predicted"/>
<name>A0A2D0N255_FLAN2</name>